<dbReference type="AlphaFoldDB" id="A0A9P4LBW4"/>
<feature type="compositionally biased region" description="Acidic residues" evidence="1">
    <location>
        <begin position="274"/>
        <end position="286"/>
    </location>
</feature>
<dbReference type="InterPro" id="IPR057678">
    <property type="entry name" value="DUF7918"/>
</dbReference>
<keyword evidence="4" id="KW-1185">Reference proteome</keyword>
<reference evidence="3" key="1">
    <citation type="submission" date="2020-01" db="EMBL/GenBank/DDBJ databases">
        <authorList>
            <consortium name="DOE Joint Genome Institute"/>
            <person name="Haridas S."/>
            <person name="Albert R."/>
            <person name="Binder M."/>
            <person name="Bloem J."/>
            <person name="Labutti K."/>
            <person name="Salamov A."/>
            <person name="Andreopoulos B."/>
            <person name="Baker S.E."/>
            <person name="Barry K."/>
            <person name="Bills G."/>
            <person name="Bluhm B.H."/>
            <person name="Cannon C."/>
            <person name="Castanera R."/>
            <person name="Culley D.E."/>
            <person name="Daum C."/>
            <person name="Ezra D."/>
            <person name="Gonzalez J.B."/>
            <person name="Henrissat B."/>
            <person name="Kuo A."/>
            <person name="Liang C."/>
            <person name="Lipzen A."/>
            <person name="Lutzoni F."/>
            <person name="Magnuson J."/>
            <person name="Mondo S."/>
            <person name="Nolan M."/>
            <person name="Ohm R."/>
            <person name="Pangilinan J."/>
            <person name="Park H.-J."/>
            <person name="Ramirez L."/>
            <person name="Alfaro M."/>
            <person name="Sun H."/>
            <person name="Tritt A."/>
            <person name="Yoshinaga Y."/>
            <person name="Zwiers L.-H."/>
            <person name="Turgeon B.G."/>
            <person name="Goodwin S.B."/>
            <person name="Spatafora J.W."/>
            <person name="Crous P.W."/>
            <person name="Grigoriev I.V."/>
        </authorList>
    </citation>
    <scope>NUCLEOTIDE SEQUENCE</scope>
    <source>
        <strain evidence="3">CBS 394.84</strain>
    </source>
</reference>
<evidence type="ECO:0000256" key="1">
    <source>
        <dbReference type="SAM" id="MobiDB-lite"/>
    </source>
</evidence>
<evidence type="ECO:0000313" key="4">
    <source>
        <dbReference type="Proteomes" id="UP000800039"/>
    </source>
</evidence>
<gene>
    <name evidence="3" type="ORF">K460DRAFT_326500</name>
</gene>
<evidence type="ECO:0000313" key="3">
    <source>
        <dbReference type="EMBL" id="KAF1850026.1"/>
    </source>
</evidence>
<organism evidence="3 4">
    <name type="scientific">Cucurbitaria berberidis CBS 394.84</name>
    <dbReference type="NCBI Taxonomy" id="1168544"/>
    <lineage>
        <taxon>Eukaryota</taxon>
        <taxon>Fungi</taxon>
        <taxon>Dikarya</taxon>
        <taxon>Ascomycota</taxon>
        <taxon>Pezizomycotina</taxon>
        <taxon>Dothideomycetes</taxon>
        <taxon>Pleosporomycetidae</taxon>
        <taxon>Pleosporales</taxon>
        <taxon>Pleosporineae</taxon>
        <taxon>Cucurbitariaceae</taxon>
        <taxon>Cucurbitaria</taxon>
    </lineage>
</organism>
<accession>A0A9P4LBW4</accession>
<dbReference type="GeneID" id="63847877"/>
<comment type="caution">
    <text evidence="3">The sequence shown here is derived from an EMBL/GenBank/DDBJ whole genome shotgun (WGS) entry which is preliminary data.</text>
</comment>
<dbReference type="PANTHER" id="PTHR36223:SF1">
    <property type="entry name" value="TRANSCRIPTION ELONGATION FACTOR EAF N-TERMINAL DOMAIN-CONTAINING PROTEIN"/>
    <property type="match status" value="1"/>
</dbReference>
<dbReference type="RefSeq" id="XP_040792589.1">
    <property type="nucleotide sequence ID" value="XM_040930625.1"/>
</dbReference>
<evidence type="ECO:0000259" key="2">
    <source>
        <dbReference type="Pfam" id="PF25534"/>
    </source>
</evidence>
<sequence>MAILSTCPGLKVEIIVDGEPLPEFDDQEADQESHTKTTYIEAKTGADFVVRYTVSALFSTDDISAQICIDGDEGNHNAHESHELNNTLVHTVEGRLSKAGRRVFIQKFQFAELTIVDGNTQLINKSLVQKLASLGMVTVKIQRIANLRKVRGGPSFKEDSKVDVVPEKALKGDARSHQAKLGIPKTHSKVHWWDWDIIDEPFATFNFKYRSLDALKILQIIPRTPSPVPLEERPEDDLNLNELRQLVRNFKGRIAAAPKLKKEDGTKRDRTIDINDEDDDEDDDEVVVVQSRSRKRRCGSSNEVIMID</sequence>
<dbReference type="OrthoDB" id="3364132at2759"/>
<name>A0A9P4LBW4_9PLEO</name>
<dbReference type="Proteomes" id="UP000800039">
    <property type="component" value="Unassembled WGS sequence"/>
</dbReference>
<dbReference type="EMBL" id="ML976614">
    <property type="protein sequence ID" value="KAF1850026.1"/>
    <property type="molecule type" value="Genomic_DNA"/>
</dbReference>
<proteinExistence type="predicted"/>
<dbReference type="PANTHER" id="PTHR36223">
    <property type="entry name" value="BETA-LACTAMASE-TYPE TRANSPEPTIDASE FOLD DOMAIN CONTAINING PROTEIN"/>
    <property type="match status" value="1"/>
</dbReference>
<feature type="domain" description="DUF7918" evidence="2">
    <location>
        <begin position="9"/>
        <end position="224"/>
    </location>
</feature>
<feature type="compositionally biased region" description="Basic and acidic residues" evidence="1">
    <location>
        <begin position="261"/>
        <end position="273"/>
    </location>
</feature>
<dbReference type="Pfam" id="PF25534">
    <property type="entry name" value="DUF7918"/>
    <property type="match status" value="1"/>
</dbReference>
<protein>
    <recommendedName>
        <fullName evidence="2">DUF7918 domain-containing protein</fullName>
    </recommendedName>
</protein>
<feature type="region of interest" description="Disordered" evidence="1">
    <location>
        <begin position="261"/>
        <end position="287"/>
    </location>
</feature>